<evidence type="ECO:0000313" key="3">
    <source>
        <dbReference type="Proteomes" id="UP001148786"/>
    </source>
</evidence>
<accession>A0A9W8MMY7</accession>
<organism evidence="2 3">
    <name type="scientific">Agrocybe chaxingu</name>
    <dbReference type="NCBI Taxonomy" id="84603"/>
    <lineage>
        <taxon>Eukaryota</taxon>
        <taxon>Fungi</taxon>
        <taxon>Dikarya</taxon>
        <taxon>Basidiomycota</taxon>
        <taxon>Agaricomycotina</taxon>
        <taxon>Agaricomycetes</taxon>
        <taxon>Agaricomycetidae</taxon>
        <taxon>Agaricales</taxon>
        <taxon>Agaricineae</taxon>
        <taxon>Strophariaceae</taxon>
        <taxon>Agrocybe</taxon>
    </lineage>
</organism>
<feature type="compositionally biased region" description="Basic and acidic residues" evidence="1">
    <location>
        <begin position="55"/>
        <end position="74"/>
    </location>
</feature>
<evidence type="ECO:0000256" key="1">
    <source>
        <dbReference type="SAM" id="MobiDB-lite"/>
    </source>
</evidence>
<comment type="caution">
    <text evidence="2">The sequence shown here is derived from an EMBL/GenBank/DDBJ whole genome shotgun (WGS) entry which is preliminary data.</text>
</comment>
<dbReference type="EMBL" id="JANKHO010002707">
    <property type="protein sequence ID" value="KAJ3489571.1"/>
    <property type="molecule type" value="Genomic_DNA"/>
</dbReference>
<dbReference type="Proteomes" id="UP001148786">
    <property type="component" value="Unassembled WGS sequence"/>
</dbReference>
<keyword evidence="3" id="KW-1185">Reference proteome</keyword>
<name>A0A9W8MMY7_9AGAR</name>
<feature type="region of interest" description="Disordered" evidence="1">
    <location>
        <begin position="1"/>
        <end position="31"/>
    </location>
</feature>
<reference evidence="2" key="1">
    <citation type="submission" date="2022-07" db="EMBL/GenBank/DDBJ databases">
        <title>Genome Sequence of Agrocybe chaxingu.</title>
        <authorList>
            <person name="Buettner E."/>
        </authorList>
    </citation>
    <scope>NUCLEOTIDE SEQUENCE</scope>
    <source>
        <strain evidence="2">MP-N11</strain>
    </source>
</reference>
<proteinExistence type="predicted"/>
<dbReference type="AlphaFoldDB" id="A0A9W8MMY7"/>
<sequence>MAPTTSLVVTRASPHCISTQHRTSPPRLATPSEVLLRPALASNPYLSTRIPTGVEDEHSTRTATDEQRGDHREQADEDGANGTPPT</sequence>
<protein>
    <submittedName>
        <fullName evidence="2">Uncharacterized protein</fullName>
    </submittedName>
</protein>
<evidence type="ECO:0000313" key="2">
    <source>
        <dbReference type="EMBL" id="KAJ3489571.1"/>
    </source>
</evidence>
<feature type="region of interest" description="Disordered" evidence="1">
    <location>
        <begin position="43"/>
        <end position="86"/>
    </location>
</feature>
<gene>
    <name evidence="2" type="ORF">NLJ89_g11519</name>
</gene>